<dbReference type="Pfam" id="PF18328">
    <property type="entry name" value="PfaD_N"/>
    <property type="match status" value="1"/>
</dbReference>
<dbReference type="AlphaFoldDB" id="K9WTE8"/>
<dbReference type="CDD" id="cd04742">
    <property type="entry name" value="NPD_FabD"/>
    <property type="match status" value="1"/>
</dbReference>
<dbReference type="Pfam" id="PF21607">
    <property type="entry name" value="FabD_helical_ins"/>
    <property type="match status" value="1"/>
</dbReference>
<dbReference type="Gene3D" id="3.20.20.70">
    <property type="entry name" value="Aldolase class I"/>
    <property type="match status" value="1"/>
</dbReference>
<evidence type="ECO:0000313" key="4">
    <source>
        <dbReference type="Proteomes" id="UP000010475"/>
    </source>
</evidence>
<dbReference type="KEGG" id="csg:Cylst_1196"/>
<name>K9WTE8_9NOST</name>
<protein>
    <submittedName>
        <fullName evidence="3">PfaD family protein</fullName>
    </submittedName>
</protein>
<dbReference type="PATRIC" id="fig|56107.3.peg.1350"/>
<dbReference type="eggNOG" id="COG2070">
    <property type="taxonomic scope" value="Bacteria"/>
</dbReference>
<dbReference type="InterPro" id="IPR049489">
    <property type="entry name" value="FabD-like_helical_ins"/>
</dbReference>
<dbReference type="PANTHER" id="PTHR32332">
    <property type="entry name" value="2-NITROPROPANE DIOXYGENASE"/>
    <property type="match status" value="1"/>
</dbReference>
<dbReference type="STRING" id="56107.Cylst_1196"/>
<dbReference type="PANTHER" id="PTHR32332:SF20">
    <property type="entry name" value="2-NITROPROPANE DIOXYGENASE-LIKE PROTEIN"/>
    <property type="match status" value="1"/>
</dbReference>
<evidence type="ECO:0000259" key="2">
    <source>
        <dbReference type="Pfam" id="PF21607"/>
    </source>
</evidence>
<feature type="domain" description="Fatty acid synthase subunit PfaD N-terminal" evidence="1">
    <location>
        <begin position="30"/>
        <end position="91"/>
    </location>
</feature>
<dbReference type="OrthoDB" id="9805460at2"/>
<dbReference type="Pfam" id="PF03060">
    <property type="entry name" value="NMO"/>
    <property type="match status" value="1"/>
</dbReference>
<dbReference type="InterPro" id="IPR013785">
    <property type="entry name" value="Aldolase_TIM"/>
</dbReference>
<dbReference type="InterPro" id="IPR014179">
    <property type="entry name" value="PfaD-like_TIM-barrel"/>
</dbReference>
<gene>
    <name evidence="3" type="ORF">Cylst_1196</name>
</gene>
<dbReference type="HOGENOM" id="CLU_040029_0_0_3"/>
<dbReference type="EMBL" id="CP003642">
    <property type="protein sequence ID" value="AFZ23498.1"/>
    <property type="molecule type" value="Genomic_DNA"/>
</dbReference>
<evidence type="ECO:0000313" key="3">
    <source>
        <dbReference type="EMBL" id="AFZ23498.1"/>
    </source>
</evidence>
<proteinExistence type="predicted"/>
<organism evidence="3 4">
    <name type="scientific">Cylindrospermum stagnale PCC 7417</name>
    <dbReference type="NCBI Taxonomy" id="56107"/>
    <lineage>
        <taxon>Bacteria</taxon>
        <taxon>Bacillati</taxon>
        <taxon>Cyanobacteriota</taxon>
        <taxon>Cyanophyceae</taxon>
        <taxon>Nostocales</taxon>
        <taxon>Nostocaceae</taxon>
        <taxon>Cylindrospermum</taxon>
    </lineage>
</organism>
<dbReference type="NCBIfam" id="TIGR02814">
    <property type="entry name" value="pfaD_fam"/>
    <property type="match status" value="1"/>
</dbReference>
<dbReference type="InterPro" id="IPR040981">
    <property type="entry name" value="PfaD_N"/>
</dbReference>
<accession>K9WTE8</accession>
<sequence length="557" mass="62480">MIGTDNILNKQNNYLRFSSSRFFGNYNQVWQGYLDTVSFEQEGIKSKLRNLDKPCYIINNKGQIGVTNEGDWGNANNGKTEQMEMLIAVPPLTIQQLGDPTFLDFHGVKYAYFTGAMAHGIASEELVIALGKEKILSSFGAGGLAPSRIEAAINRIQQALKQEPYAFNLLHSPSEPAIERRTVDLYLQYQVRTIEASAFLDLTDNIVYYRAAGLSLNAANQIEIKNKVIAKISRREVATKFLQPAPIKILKQLVEQGFISELQATLAEKIPMADDITVEADSGGHTDNRPLICLLPSILELRDQIQSKFCYQKPVRIGVAGGIATPQSALAAFMMGAAYVVTGSINQSCIEAGTSQYTKDLLAQAEMADVMMAPAADMFEMGVKLQVLKRGTLFPLRAQKLFDLYKNYDSIDDIPQVDRDKLEKQILRKSLQAVWQETATYLAQRNPDKLSKAANNPKLKMALIFRWYLGLSSRWSNSGEKGREIDYQIWCGPAMGSFNDWVRTSYLAEPHNRKVVDIAYHIMTGAAFLYRIQSLKIQGLYIPDTYSQYRPVRFTKI</sequence>
<dbReference type="SUPFAM" id="SSF51412">
    <property type="entry name" value="Inosine monophosphate dehydrogenase (IMPDH)"/>
    <property type="match status" value="1"/>
</dbReference>
<keyword evidence="4" id="KW-1185">Reference proteome</keyword>
<dbReference type="Proteomes" id="UP000010475">
    <property type="component" value="Chromosome"/>
</dbReference>
<reference evidence="3 4" key="1">
    <citation type="submission" date="2012-06" db="EMBL/GenBank/DDBJ databases">
        <title>Finished chromosome of genome of Cylindrospermum stagnale PCC 7417.</title>
        <authorList>
            <consortium name="US DOE Joint Genome Institute"/>
            <person name="Gugger M."/>
            <person name="Coursin T."/>
            <person name="Rippka R."/>
            <person name="Tandeau De Marsac N."/>
            <person name="Huntemann M."/>
            <person name="Wei C.-L."/>
            <person name="Han J."/>
            <person name="Detter J.C."/>
            <person name="Han C."/>
            <person name="Tapia R."/>
            <person name="Chen A."/>
            <person name="Kyrpides N."/>
            <person name="Mavromatis K."/>
            <person name="Markowitz V."/>
            <person name="Szeto E."/>
            <person name="Ivanova N."/>
            <person name="Pagani I."/>
            <person name="Pati A."/>
            <person name="Goodwin L."/>
            <person name="Nordberg H.P."/>
            <person name="Cantor M.N."/>
            <person name="Hua S.X."/>
            <person name="Woyke T."/>
            <person name="Kerfeld C.A."/>
        </authorList>
    </citation>
    <scope>NUCLEOTIDE SEQUENCE [LARGE SCALE GENOMIC DNA]</scope>
    <source>
        <strain evidence="3 4">PCC 7417</strain>
    </source>
</reference>
<evidence type="ECO:0000259" key="1">
    <source>
        <dbReference type="Pfam" id="PF18328"/>
    </source>
</evidence>
<feature type="domain" description="[Acyl-carrier-protein] S-malonyltransferase-like inserted helical" evidence="2">
    <location>
        <begin position="408"/>
        <end position="487"/>
    </location>
</feature>